<protein>
    <submittedName>
        <fullName evidence="1">Uncharacterized protein</fullName>
    </submittedName>
</protein>
<dbReference type="RefSeq" id="WP_165822866.1">
    <property type="nucleotide sequence ID" value="NZ_JACHVZ010000019.1"/>
</dbReference>
<evidence type="ECO:0000313" key="2">
    <source>
        <dbReference type="Proteomes" id="UP000533533"/>
    </source>
</evidence>
<gene>
    <name evidence="1" type="ORF">FHX59_005924</name>
</gene>
<organism evidence="1 2">
    <name type="scientific">Paraburkholderia silvatlantica</name>
    <dbReference type="NCBI Taxonomy" id="321895"/>
    <lineage>
        <taxon>Bacteria</taxon>
        <taxon>Pseudomonadati</taxon>
        <taxon>Pseudomonadota</taxon>
        <taxon>Betaproteobacteria</taxon>
        <taxon>Burkholderiales</taxon>
        <taxon>Burkholderiaceae</taxon>
        <taxon>Paraburkholderia</taxon>
    </lineage>
</organism>
<comment type="caution">
    <text evidence="1">The sequence shown here is derived from an EMBL/GenBank/DDBJ whole genome shotgun (WGS) entry which is preliminary data.</text>
</comment>
<keyword evidence="2" id="KW-1185">Reference proteome</keyword>
<dbReference type="EMBL" id="JACHVZ010000019">
    <property type="protein sequence ID" value="MBB2931453.1"/>
    <property type="molecule type" value="Genomic_DNA"/>
</dbReference>
<dbReference type="Proteomes" id="UP000533533">
    <property type="component" value="Unassembled WGS sequence"/>
</dbReference>
<name>A0ABR6FWM0_9BURK</name>
<sequence>MSIEANFHHAYRWQYIHSGMHHPHFAQVLDRLISEEQGARIRAALATLH</sequence>
<reference evidence="1 2" key="1">
    <citation type="submission" date="2020-08" db="EMBL/GenBank/DDBJ databases">
        <title>Genomic Encyclopedia of Type Strains, Phase IV (KMG-V): Genome sequencing to study the core and pangenomes of soil and plant-associated prokaryotes.</title>
        <authorList>
            <person name="Whitman W."/>
        </authorList>
    </citation>
    <scope>NUCLEOTIDE SEQUENCE [LARGE SCALE GENOMIC DNA]</scope>
    <source>
        <strain evidence="1 2">SRMrh-85</strain>
    </source>
</reference>
<evidence type="ECO:0000313" key="1">
    <source>
        <dbReference type="EMBL" id="MBB2931453.1"/>
    </source>
</evidence>
<proteinExistence type="predicted"/>
<accession>A0ABR6FWM0</accession>